<evidence type="ECO:0000256" key="4">
    <source>
        <dbReference type="ARBA" id="ARBA00022475"/>
    </source>
</evidence>
<dbReference type="SUPFAM" id="SSF144083">
    <property type="entry name" value="Magnesium transport protein CorA, transmembrane region"/>
    <property type="match status" value="1"/>
</dbReference>
<evidence type="ECO:0000256" key="12">
    <source>
        <dbReference type="SAM" id="Phobius"/>
    </source>
</evidence>
<evidence type="ECO:0000256" key="7">
    <source>
        <dbReference type="ARBA" id="ARBA00022833"/>
    </source>
</evidence>
<dbReference type="OrthoDB" id="9803484at2"/>
<comment type="caution">
    <text evidence="13">The sequence shown here is derived from an EMBL/GenBank/DDBJ whole genome shotgun (WGS) entry which is preliminary data.</text>
</comment>
<dbReference type="GO" id="GO:0015095">
    <property type="term" value="F:magnesium ion transmembrane transporter activity"/>
    <property type="evidence" value="ECO:0007669"/>
    <property type="project" value="TreeGrafter"/>
</dbReference>
<reference evidence="13 14" key="1">
    <citation type="journal article" date="2013" name="Int. J. Syst. Evol. Microbiol.">
        <title>Marinicauda pacifica gen. nov., sp. nov., a prosthecate alphaproteobacterium of the family Hyphomonadaceae isolated from deep seawater.</title>
        <authorList>
            <person name="Zhang X.Y."/>
            <person name="Li G.W."/>
            <person name="Wang C.S."/>
            <person name="Zhang Y.J."/>
            <person name="Xu X.W."/>
            <person name="Li H."/>
            <person name="Liu A."/>
            <person name="Liu C."/>
            <person name="Xie B.B."/>
            <person name="Qin Q.L."/>
            <person name="Xu Z."/>
            <person name="Chen X.L."/>
            <person name="Zhou B.C."/>
            <person name="Zhang Y.Z."/>
        </authorList>
    </citation>
    <scope>NUCLEOTIDE SEQUENCE [LARGE SCALE GENOMIC DNA]</scope>
    <source>
        <strain evidence="13 14">P-1 km-3</strain>
    </source>
</reference>
<protein>
    <submittedName>
        <fullName evidence="13">Zinc transporter ZntB</fullName>
    </submittedName>
</protein>
<dbReference type="InterPro" id="IPR045863">
    <property type="entry name" value="CorA_TM1_TM2"/>
</dbReference>
<dbReference type="Gene3D" id="1.20.58.340">
    <property type="entry name" value="Magnesium transport protein CorA, transmembrane region"/>
    <property type="match status" value="2"/>
</dbReference>
<evidence type="ECO:0000256" key="10">
    <source>
        <dbReference type="ARBA" id="ARBA00023136"/>
    </source>
</evidence>
<feature type="transmembrane region" description="Helical" evidence="12">
    <location>
        <begin position="269"/>
        <end position="292"/>
    </location>
</feature>
<sequence length="330" mass="36705">MIDPVRVFLLDGKGSGENASLAEIPEPDAPDPREAGPGQSFVWLHFQRDDERTRAWLEEESGLDSFVVQALLAKDTRPRCTVHGQGAIVNLRGVNLHEGAEVEDMISVRFWIDGQRVVGVWLRPLFAIVDVFDAIERGVAPVSPGDLIAKLALRLADRMEPTVAELHERIDELEDQINAPETTAEPRAELADIRHQAIILRRFIGPQRDALTTLAIEDLAWLDDRDRSRIREAGDRTTRVLEELEAVRERAAIVHDQLLERRAEQMNRYTLLLSVVAAIFLPLSLLTGLLGINVGGIPGAQTPWAFAVVTGLIVLAGGVEVWLFKRLKLL</sequence>
<evidence type="ECO:0000256" key="9">
    <source>
        <dbReference type="ARBA" id="ARBA00023065"/>
    </source>
</evidence>
<dbReference type="SUPFAM" id="SSF143865">
    <property type="entry name" value="CorA soluble domain-like"/>
    <property type="match status" value="1"/>
</dbReference>
<evidence type="ECO:0000256" key="2">
    <source>
        <dbReference type="ARBA" id="ARBA00009765"/>
    </source>
</evidence>
<dbReference type="GO" id="GO:0050897">
    <property type="term" value="F:cobalt ion binding"/>
    <property type="evidence" value="ECO:0007669"/>
    <property type="project" value="TreeGrafter"/>
</dbReference>
<keyword evidence="6 12" id="KW-0812">Transmembrane</keyword>
<keyword evidence="11" id="KW-0175">Coiled coil</keyword>
<evidence type="ECO:0000256" key="8">
    <source>
        <dbReference type="ARBA" id="ARBA00022989"/>
    </source>
</evidence>
<evidence type="ECO:0000256" key="1">
    <source>
        <dbReference type="ARBA" id="ARBA00004651"/>
    </source>
</evidence>
<evidence type="ECO:0000256" key="11">
    <source>
        <dbReference type="SAM" id="Coils"/>
    </source>
</evidence>
<keyword evidence="5" id="KW-0997">Cell inner membrane</keyword>
<dbReference type="GO" id="GO:0015087">
    <property type="term" value="F:cobalt ion transmembrane transporter activity"/>
    <property type="evidence" value="ECO:0007669"/>
    <property type="project" value="TreeGrafter"/>
</dbReference>
<evidence type="ECO:0000256" key="5">
    <source>
        <dbReference type="ARBA" id="ARBA00022519"/>
    </source>
</evidence>
<dbReference type="GO" id="GO:0000287">
    <property type="term" value="F:magnesium ion binding"/>
    <property type="evidence" value="ECO:0007669"/>
    <property type="project" value="TreeGrafter"/>
</dbReference>
<evidence type="ECO:0000256" key="3">
    <source>
        <dbReference type="ARBA" id="ARBA00022448"/>
    </source>
</evidence>
<dbReference type="PANTHER" id="PTHR46494:SF3">
    <property type="entry name" value="ZINC TRANSPORT PROTEIN ZNTB"/>
    <property type="match status" value="1"/>
</dbReference>
<comment type="subcellular location">
    <subcellularLocation>
        <location evidence="1">Cell membrane</location>
        <topology evidence="1">Multi-pass membrane protein</topology>
    </subcellularLocation>
</comment>
<keyword evidence="8 12" id="KW-1133">Transmembrane helix</keyword>
<dbReference type="AlphaFoldDB" id="A0A4V3RYW0"/>
<keyword evidence="9" id="KW-0406">Ion transport</keyword>
<dbReference type="PANTHER" id="PTHR46494">
    <property type="entry name" value="CORA FAMILY METAL ION TRANSPORTER (EUROFUNG)"/>
    <property type="match status" value="1"/>
</dbReference>
<keyword evidence="3" id="KW-0813">Transport</keyword>
<keyword evidence="14" id="KW-1185">Reference proteome</keyword>
<name>A0A4V3RYW0_9PROT</name>
<evidence type="ECO:0000313" key="13">
    <source>
        <dbReference type="EMBL" id="TGY91899.1"/>
    </source>
</evidence>
<dbReference type="EMBL" id="SRXV01000004">
    <property type="protein sequence ID" value="TGY91899.1"/>
    <property type="molecule type" value="Genomic_DNA"/>
</dbReference>
<proteinExistence type="inferred from homology"/>
<dbReference type="Pfam" id="PF01544">
    <property type="entry name" value="CorA"/>
    <property type="match status" value="1"/>
</dbReference>
<evidence type="ECO:0000256" key="6">
    <source>
        <dbReference type="ARBA" id="ARBA00022692"/>
    </source>
</evidence>
<organism evidence="13 14">
    <name type="scientific">Marinicauda pacifica</name>
    <dbReference type="NCBI Taxonomy" id="1133559"/>
    <lineage>
        <taxon>Bacteria</taxon>
        <taxon>Pseudomonadati</taxon>
        <taxon>Pseudomonadota</taxon>
        <taxon>Alphaproteobacteria</taxon>
        <taxon>Maricaulales</taxon>
        <taxon>Maricaulaceae</taxon>
        <taxon>Marinicauda</taxon>
    </lineage>
</organism>
<feature type="coiled-coil region" evidence="11">
    <location>
        <begin position="156"/>
        <end position="183"/>
    </location>
</feature>
<keyword evidence="4" id="KW-1003">Cell membrane</keyword>
<comment type="similarity">
    <text evidence="2">Belongs to the CorA metal ion transporter (MIT) (TC 1.A.35) family.</text>
</comment>
<accession>A0A4V3RYW0</accession>
<keyword evidence="7" id="KW-0862">Zinc</keyword>
<gene>
    <name evidence="13" type="ORF">E5162_13215</name>
</gene>
<dbReference type="Proteomes" id="UP000305451">
    <property type="component" value="Unassembled WGS sequence"/>
</dbReference>
<evidence type="ECO:0000313" key="14">
    <source>
        <dbReference type="Proteomes" id="UP000305451"/>
    </source>
</evidence>
<dbReference type="InterPro" id="IPR045861">
    <property type="entry name" value="CorA_cytoplasmic_dom"/>
</dbReference>
<dbReference type="CDD" id="cd12833">
    <property type="entry name" value="ZntB-like_1"/>
    <property type="match status" value="1"/>
</dbReference>
<keyword evidence="10 12" id="KW-0472">Membrane</keyword>
<feature type="transmembrane region" description="Helical" evidence="12">
    <location>
        <begin position="304"/>
        <end position="324"/>
    </location>
</feature>
<dbReference type="Gene3D" id="3.30.460.20">
    <property type="entry name" value="CorA soluble domain-like"/>
    <property type="match status" value="1"/>
</dbReference>
<dbReference type="InterPro" id="IPR002523">
    <property type="entry name" value="MgTranspt_CorA/ZnTranspt_ZntB"/>
</dbReference>
<dbReference type="GO" id="GO:0005886">
    <property type="term" value="C:plasma membrane"/>
    <property type="evidence" value="ECO:0007669"/>
    <property type="project" value="UniProtKB-SubCell"/>
</dbReference>